<dbReference type="GO" id="GO:0009507">
    <property type="term" value="C:chloroplast"/>
    <property type="evidence" value="ECO:0007669"/>
    <property type="project" value="InterPro"/>
</dbReference>
<geneLocation type="chloroplast" evidence="10"/>
<protein>
    <submittedName>
        <fullName evidence="10">Maturase</fullName>
    </submittedName>
</protein>
<sequence>MEEIQRYLQLTRSQQNDFLYPLIFQEYIYAFAHDHRFGRSILSEIPGYDNKYSLLIVKRLIIRMYQQNHFLISPNDSTQNRFWVCNKNLYSPIISEGFAFIAEIPFSLRLISCLEGKKIVKSQNLRAIHSIFPFLEDNFSHLNFVLDMLIPHPVHVEILVQTLCYWLKDASSLHLLRFFLNEYCNWNSLITPKKASSSFSKRNQRLFLFLYNSHVCEYESLFVFLRNQSSHLRSTSSGVLLERIYFYGKIERLVNVFVKVKDFQANLWLVKDPCMHSIRYQRKSILASKGTSLFMNKWKCYLVAFWQWHFSLWFNARRIYINQLTNHSFEFLGYLSSVRMNPSVVRSQILENAFLINNVSKKFDTLVPIIPLIASLAKAKFCNLLGHPISNPGRADLSDSNIIDRFGHICRNLSRYHSGSSKKKSLYRIKYILRLSCARTLAWKHKSTVRTFLKTLGSELLEEFLMSEEDVLFFAFPKTSSTLRAIYRSRIWYLDIFSINDLANHKSKFGDVGNRNFF</sequence>
<accession>I3NS86</accession>
<dbReference type="EMBL" id="HQ384513">
    <property type="protein sequence ID" value="AEH26560.1"/>
    <property type="molecule type" value="Genomic_DNA"/>
</dbReference>
<reference evidence="10" key="1">
    <citation type="journal article" date="2014" name="Am. J. Bot.">
        <title>Phylogeny of lamiidae.</title>
        <authorList>
            <person name="Refulio-Rodriguez N.F."/>
            <person name="Olmstead R.G."/>
        </authorList>
    </citation>
    <scope>NUCLEOTIDE SEQUENCE</scope>
    <source>
        <tissue evidence="10">Leaf</tissue>
    </source>
</reference>
<keyword evidence="4" id="KW-0507">mRNA processing</keyword>
<dbReference type="PANTHER" id="PTHR34811:SF1">
    <property type="entry name" value="MATURASE K"/>
    <property type="match status" value="1"/>
</dbReference>
<keyword evidence="7 10" id="KW-0150">Chloroplast</keyword>
<proteinExistence type="inferred from homology"/>
<comment type="similarity">
    <text evidence="2">Belongs to the intron maturase 2 family. MatK subfamily.</text>
</comment>
<dbReference type="GO" id="GO:0006397">
    <property type="term" value="P:mRNA processing"/>
    <property type="evidence" value="ECO:0007669"/>
    <property type="project" value="UniProtKB-KW"/>
</dbReference>
<organism evidence="10">
    <name type="scientific">Nelsonia sp. Harris 5722</name>
    <dbReference type="NCBI Taxonomy" id="1037438"/>
    <lineage>
        <taxon>Eukaryota</taxon>
        <taxon>Viridiplantae</taxon>
        <taxon>Streptophyta</taxon>
        <taxon>Embryophyta</taxon>
        <taxon>Tracheophyta</taxon>
        <taxon>Spermatophyta</taxon>
        <taxon>Magnoliopsida</taxon>
        <taxon>eudicotyledons</taxon>
        <taxon>Gunneridae</taxon>
        <taxon>Pentapetalae</taxon>
        <taxon>asterids</taxon>
        <taxon>lamiids</taxon>
        <taxon>Lamiales</taxon>
        <taxon>Acanthaceae</taxon>
        <taxon>Nelsonioideae</taxon>
        <taxon>Nelsonia</taxon>
    </lineage>
</organism>
<evidence type="ECO:0000256" key="3">
    <source>
        <dbReference type="ARBA" id="ARBA00022640"/>
    </source>
</evidence>
<dbReference type="AlphaFoldDB" id="I3NS86"/>
<feature type="domain" description="Maturase MatK N-terminal" evidence="9">
    <location>
        <begin position="1"/>
        <end position="333"/>
    </location>
</feature>
<feature type="non-terminal residue" evidence="10">
    <location>
        <position position="1"/>
    </location>
</feature>
<dbReference type="GO" id="GO:0003723">
    <property type="term" value="F:RNA binding"/>
    <property type="evidence" value="ECO:0007669"/>
    <property type="project" value="UniProtKB-KW"/>
</dbReference>
<feature type="domain" description="Domain X" evidence="8">
    <location>
        <begin position="361"/>
        <end position="471"/>
    </location>
</feature>
<evidence type="ECO:0000256" key="6">
    <source>
        <dbReference type="ARBA" id="ARBA00022884"/>
    </source>
</evidence>
<evidence type="ECO:0000256" key="7">
    <source>
        <dbReference type="RuleBase" id="RU004226"/>
    </source>
</evidence>
<comment type="function">
    <text evidence="7">Usually encoded in the trnK tRNA gene intron. Probably assists in splicing its own and other chloroplast group II introns.</text>
</comment>
<keyword evidence="3 7" id="KW-0934">Plastid</keyword>
<name>I3NS86_9LAMI</name>
<evidence type="ECO:0000256" key="5">
    <source>
        <dbReference type="ARBA" id="ARBA00022694"/>
    </source>
</evidence>
<keyword evidence="5" id="KW-0819">tRNA processing</keyword>
<keyword evidence="6" id="KW-0694">RNA-binding</keyword>
<dbReference type="InterPro" id="IPR024942">
    <property type="entry name" value="Maturase_MatK_N"/>
</dbReference>
<gene>
    <name evidence="10" type="primary">matK</name>
</gene>
<dbReference type="Pfam" id="PF01348">
    <property type="entry name" value="Intron_maturas2"/>
    <property type="match status" value="1"/>
</dbReference>
<dbReference type="HAMAP" id="MF_01390">
    <property type="entry name" value="MatK"/>
    <property type="match status" value="1"/>
</dbReference>
<evidence type="ECO:0000256" key="1">
    <source>
        <dbReference type="ARBA" id="ARBA00004474"/>
    </source>
</evidence>
<evidence type="ECO:0000259" key="9">
    <source>
        <dbReference type="Pfam" id="PF01824"/>
    </source>
</evidence>
<evidence type="ECO:0000256" key="4">
    <source>
        <dbReference type="ARBA" id="ARBA00022664"/>
    </source>
</evidence>
<dbReference type="PANTHER" id="PTHR34811">
    <property type="entry name" value="MATURASE K"/>
    <property type="match status" value="1"/>
</dbReference>
<dbReference type="InterPro" id="IPR002866">
    <property type="entry name" value="Maturase_MatK"/>
</dbReference>
<dbReference type="GO" id="GO:0008033">
    <property type="term" value="P:tRNA processing"/>
    <property type="evidence" value="ECO:0007669"/>
    <property type="project" value="UniProtKB-KW"/>
</dbReference>
<dbReference type="Pfam" id="PF01824">
    <property type="entry name" value="MatK_N"/>
    <property type="match status" value="1"/>
</dbReference>
<dbReference type="InterPro" id="IPR024937">
    <property type="entry name" value="Domain_X"/>
</dbReference>
<evidence type="ECO:0000256" key="2">
    <source>
        <dbReference type="ARBA" id="ARBA00006621"/>
    </source>
</evidence>
<evidence type="ECO:0000313" key="10">
    <source>
        <dbReference type="EMBL" id="AEH26560.1"/>
    </source>
</evidence>
<comment type="subcellular location">
    <subcellularLocation>
        <location evidence="1">Plastid</location>
    </subcellularLocation>
</comment>
<evidence type="ECO:0000259" key="8">
    <source>
        <dbReference type="Pfam" id="PF01348"/>
    </source>
</evidence>